<dbReference type="InterPro" id="IPR013087">
    <property type="entry name" value="Znf_C2H2_type"/>
</dbReference>
<evidence type="ECO:0000256" key="2">
    <source>
        <dbReference type="SAM" id="MobiDB-lite"/>
    </source>
</evidence>
<accession>A0A166DRF9</accession>
<dbReference type="AlphaFoldDB" id="A0A166DRF9"/>
<dbReference type="Proteomes" id="UP000076798">
    <property type="component" value="Unassembled WGS sequence"/>
</dbReference>
<feature type="domain" description="C2H2-type" evidence="3">
    <location>
        <begin position="108"/>
        <end position="137"/>
    </location>
</feature>
<feature type="compositionally biased region" description="Basic residues" evidence="2">
    <location>
        <begin position="178"/>
        <end position="192"/>
    </location>
</feature>
<dbReference type="OrthoDB" id="4748970at2759"/>
<sequence length="244" mass="27656">MFTEWAWKKHLATKGKPVSLSGVKEYHTFKPTDYESDLISSHTISPIPPILTIISRADPLCPWRKRKVDQETGEVTFEECKRKPKAAGDWARHFQSHLKDLVGKTMEFECPVCGKGFARYDSFKRHAMPKSRGKQKPEPTAKMKSKTIAQIPGSKGKGKAKRNILGNKPLVSGASMSRSRRGKCQLHQRARHPPGEDQHSHLVVLLRPWLRFQSLTGERPSSRKSTSLLIVFLSSSLRYRGRST</sequence>
<dbReference type="Gene3D" id="3.30.160.60">
    <property type="entry name" value="Classic Zinc Finger"/>
    <property type="match status" value="1"/>
</dbReference>
<feature type="region of interest" description="Disordered" evidence="2">
    <location>
        <begin position="125"/>
        <end position="199"/>
    </location>
</feature>
<keyword evidence="1" id="KW-0862">Zinc</keyword>
<keyword evidence="5" id="KW-1185">Reference proteome</keyword>
<proteinExistence type="predicted"/>
<dbReference type="EMBL" id="KV428056">
    <property type="protein sequence ID" value="KZT38813.1"/>
    <property type="molecule type" value="Genomic_DNA"/>
</dbReference>
<name>A0A166DRF9_9AGAM</name>
<keyword evidence="1" id="KW-0863">Zinc-finger</keyword>
<evidence type="ECO:0000313" key="4">
    <source>
        <dbReference type="EMBL" id="KZT38813.1"/>
    </source>
</evidence>
<gene>
    <name evidence="4" type="ORF">SISSUDRAFT_1046413</name>
</gene>
<organism evidence="4 5">
    <name type="scientific">Sistotremastrum suecicum HHB10207 ss-3</name>
    <dbReference type="NCBI Taxonomy" id="1314776"/>
    <lineage>
        <taxon>Eukaryota</taxon>
        <taxon>Fungi</taxon>
        <taxon>Dikarya</taxon>
        <taxon>Basidiomycota</taxon>
        <taxon>Agaricomycotina</taxon>
        <taxon>Agaricomycetes</taxon>
        <taxon>Sistotremastrales</taxon>
        <taxon>Sistotremastraceae</taxon>
        <taxon>Sistotremastrum</taxon>
    </lineage>
</organism>
<dbReference type="GO" id="GO:0008270">
    <property type="term" value="F:zinc ion binding"/>
    <property type="evidence" value="ECO:0007669"/>
    <property type="project" value="UniProtKB-KW"/>
</dbReference>
<keyword evidence="1" id="KW-0479">Metal-binding</keyword>
<reference evidence="4 5" key="1">
    <citation type="journal article" date="2016" name="Mol. Biol. Evol.">
        <title>Comparative Genomics of Early-Diverging Mushroom-Forming Fungi Provides Insights into the Origins of Lignocellulose Decay Capabilities.</title>
        <authorList>
            <person name="Nagy L.G."/>
            <person name="Riley R."/>
            <person name="Tritt A."/>
            <person name="Adam C."/>
            <person name="Daum C."/>
            <person name="Floudas D."/>
            <person name="Sun H."/>
            <person name="Yadav J.S."/>
            <person name="Pangilinan J."/>
            <person name="Larsson K.H."/>
            <person name="Matsuura K."/>
            <person name="Barry K."/>
            <person name="Labutti K."/>
            <person name="Kuo R."/>
            <person name="Ohm R.A."/>
            <person name="Bhattacharya S.S."/>
            <person name="Shirouzu T."/>
            <person name="Yoshinaga Y."/>
            <person name="Martin F.M."/>
            <person name="Grigoriev I.V."/>
            <person name="Hibbett D.S."/>
        </authorList>
    </citation>
    <scope>NUCLEOTIDE SEQUENCE [LARGE SCALE GENOMIC DNA]</scope>
    <source>
        <strain evidence="4 5">HHB10207 ss-3</strain>
    </source>
</reference>
<evidence type="ECO:0000313" key="5">
    <source>
        <dbReference type="Proteomes" id="UP000076798"/>
    </source>
</evidence>
<evidence type="ECO:0000256" key="1">
    <source>
        <dbReference type="PROSITE-ProRule" id="PRU00042"/>
    </source>
</evidence>
<dbReference type="InterPro" id="IPR036236">
    <property type="entry name" value="Znf_C2H2_sf"/>
</dbReference>
<dbReference type="SUPFAM" id="SSF57667">
    <property type="entry name" value="beta-beta-alpha zinc fingers"/>
    <property type="match status" value="1"/>
</dbReference>
<feature type="compositionally biased region" description="Basic residues" evidence="2">
    <location>
        <begin position="125"/>
        <end position="134"/>
    </location>
</feature>
<dbReference type="PROSITE" id="PS50157">
    <property type="entry name" value="ZINC_FINGER_C2H2_2"/>
    <property type="match status" value="1"/>
</dbReference>
<protein>
    <recommendedName>
        <fullName evidence="3">C2H2-type domain-containing protein</fullName>
    </recommendedName>
</protein>
<evidence type="ECO:0000259" key="3">
    <source>
        <dbReference type="PROSITE" id="PS50157"/>
    </source>
</evidence>